<dbReference type="Pfam" id="PF07725">
    <property type="entry name" value="LRR_3"/>
    <property type="match status" value="1"/>
</dbReference>
<comment type="caution">
    <text evidence="4">The sequence shown here is derived from an EMBL/GenBank/DDBJ whole genome shotgun (WGS) entry which is preliminary data.</text>
</comment>
<feature type="domain" description="TIR" evidence="3">
    <location>
        <begin position="24"/>
        <end position="192"/>
    </location>
</feature>
<keyword evidence="1" id="KW-0433">Leucine-rich repeat</keyword>
<dbReference type="Gene3D" id="3.40.50.10140">
    <property type="entry name" value="Toll/interleukin-1 receptor homology (TIR) domain"/>
    <property type="match status" value="1"/>
</dbReference>
<dbReference type="PRINTS" id="PR00364">
    <property type="entry name" value="DISEASERSIST"/>
</dbReference>
<dbReference type="InterPro" id="IPR000157">
    <property type="entry name" value="TIR_dom"/>
</dbReference>
<name>A0ABQ8EC73_BRANA</name>
<dbReference type="Pfam" id="PF00931">
    <property type="entry name" value="NB-ARC"/>
    <property type="match status" value="1"/>
</dbReference>
<dbReference type="SUPFAM" id="SSF52058">
    <property type="entry name" value="L domain-like"/>
    <property type="match status" value="1"/>
</dbReference>
<dbReference type="InterPro" id="IPR042197">
    <property type="entry name" value="Apaf_helical"/>
</dbReference>
<keyword evidence="5" id="KW-1185">Reference proteome</keyword>
<dbReference type="InterPro" id="IPR011713">
    <property type="entry name" value="Leu-rich_rpt_3"/>
</dbReference>
<dbReference type="PROSITE" id="PS50104">
    <property type="entry name" value="TIR"/>
    <property type="match status" value="1"/>
</dbReference>
<reference evidence="4 5" key="1">
    <citation type="submission" date="2021-05" db="EMBL/GenBank/DDBJ databases">
        <title>Genome Assembly of Synthetic Allotetraploid Brassica napus Reveals Homoeologous Exchanges between Subgenomes.</title>
        <authorList>
            <person name="Davis J.T."/>
        </authorList>
    </citation>
    <scope>NUCLEOTIDE SEQUENCE [LARGE SCALE GENOMIC DNA]</scope>
    <source>
        <strain evidence="5">cv. Da-Ae</strain>
        <tissue evidence="4">Seedling</tissue>
    </source>
</reference>
<proteinExistence type="predicted"/>
<evidence type="ECO:0000313" key="4">
    <source>
        <dbReference type="EMBL" id="KAH0939274.1"/>
    </source>
</evidence>
<dbReference type="InterPro" id="IPR044974">
    <property type="entry name" value="Disease_R_plants"/>
</dbReference>
<dbReference type="SUPFAM" id="SSF52540">
    <property type="entry name" value="P-loop containing nucleoside triphosphate hydrolases"/>
    <property type="match status" value="1"/>
</dbReference>
<dbReference type="Gene3D" id="1.10.8.430">
    <property type="entry name" value="Helical domain of apoptotic protease-activating factors"/>
    <property type="match status" value="1"/>
</dbReference>
<dbReference type="InterPro" id="IPR032675">
    <property type="entry name" value="LRR_dom_sf"/>
</dbReference>
<evidence type="ECO:0000313" key="5">
    <source>
        <dbReference type="Proteomes" id="UP000824890"/>
    </source>
</evidence>
<accession>A0ABQ8EC73</accession>
<dbReference type="PANTHER" id="PTHR11017:SF550">
    <property type="entry name" value="TIR DOMAIN-CONTAINING PROTEIN"/>
    <property type="match status" value="1"/>
</dbReference>
<evidence type="ECO:0000256" key="2">
    <source>
        <dbReference type="ARBA" id="ARBA00022737"/>
    </source>
</evidence>
<sequence>MARTSVKTTVTEQARLSPFSRGSSHHDVFISSSCDGTRDTFVSHLSAALKRVNITVMEEDDKNKVPETRQYLPKKTRLGIERSKICVVVLSEDFASSKHSLTTLAEIIEWRHSKTGATVVPVFYGIDRSLVEQQIGKYGEAFSKHEASEPKDRVTEWRNALKEAASIKEGLHSNAESSSRVLDIENLLSKQPWVVRSVGIWGMPGIGKTTIAKAAFDQMKGNFKSRSRFIQNFEREFEKEGMSRLRGQHLPSHVKEKLDINRSVTNNSQREESVFLVLDDVRNPINAESFLGGFEWFDPGSVIIITSRNKQVLVQCRMVEIYEVKGLDDKEGLKLFSQCAFGEPKPEDGHLKLSEMIVKYANGNATALSHYGNELKGKKPEEMEIEFCKLKLNPPAEILEVFNNSYNELSDDEKNIFMDIACFFKGDNVDRVMQVLDGCGFFPCIGIDYLVEKLCGVKSIQPLLDNEETKTNGEDNEREDIESILLEASSLSFVVDPGAFQDMCNLRLLKIYSSDPERRPGLDLSMGLLYLPYELRLLHWENYALRTLPEEFDPDNLVELNMPYSQLEELWEESKNLNSLKTINLHHSEKLVDIQELKDAHYLQLVDLQGCTSLQIFPVIEHLNHLQVLNLCGCIGIKMFPEVPQNIKELCLKGTSISEIPASIESLSKLVKLDLGNCKELLNFLVKIYNMESLQLLNLSGCEKLKSFPEIPNRVENLQYLCLSGTAIEELHTSLSNMVCLKVLEVSKKVKPPFSLKDLKDLKIVEIDEEIHKTS</sequence>
<dbReference type="Gene3D" id="3.80.10.10">
    <property type="entry name" value="Ribonuclease Inhibitor"/>
    <property type="match status" value="1"/>
</dbReference>
<keyword evidence="2" id="KW-0677">Repeat</keyword>
<dbReference type="Pfam" id="PF01582">
    <property type="entry name" value="TIR"/>
    <property type="match status" value="1"/>
</dbReference>
<dbReference type="Proteomes" id="UP000824890">
    <property type="component" value="Unassembled WGS sequence"/>
</dbReference>
<dbReference type="InterPro" id="IPR027417">
    <property type="entry name" value="P-loop_NTPase"/>
</dbReference>
<dbReference type="Pfam" id="PF23282">
    <property type="entry name" value="WHD_ROQ1"/>
    <property type="match status" value="1"/>
</dbReference>
<dbReference type="InterPro" id="IPR002182">
    <property type="entry name" value="NB-ARC"/>
</dbReference>
<dbReference type="InterPro" id="IPR058192">
    <property type="entry name" value="WHD_ROQ1-like"/>
</dbReference>
<protein>
    <recommendedName>
        <fullName evidence="3">TIR domain-containing protein</fullName>
    </recommendedName>
</protein>
<dbReference type="EMBL" id="JAGKQM010000002">
    <property type="protein sequence ID" value="KAH0939274.1"/>
    <property type="molecule type" value="Genomic_DNA"/>
</dbReference>
<dbReference type="PANTHER" id="PTHR11017">
    <property type="entry name" value="LEUCINE-RICH REPEAT-CONTAINING PROTEIN"/>
    <property type="match status" value="1"/>
</dbReference>
<organism evidence="4 5">
    <name type="scientific">Brassica napus</name>
    <name type="common">Rape</name>
    <dbReference type="NCBI Taxonomy" id="3708"/>
    <lineage>
        <taxon>Eukaryota</taxon>
        <taxon>Viridiplantae</taxon>
        <taxon>Streptophyta</taxon>
        <taxon>Embryophyta</taxon>
        <taxon>Tracheophyta</taxon>
        <taxon>Spermatophyta</taxon>
        <taxon>Magnoliopsida</taxon>
        <taxon>eudicotyledons</taxon>
        <taxon>Gunneridae</taxon>
        <taxon>Pentapetalae</taxon>
        <taxon>rosids</taxon>
        <taxon>malvids</taxon>
        <taxon>Brassicales</taxon>
        <taxon>Brassicaceae</taxon>
        <taxon>Brassiceae</taxon>
        <taxon>Brassica</taxon>
    </lineage>
</organism>
<evidence type="ECO:0000259" key="3">
    <source>
        <dbReference type="PROSITE" id="PS50104"/>
    </source>
</evidence>
<dbReference type="InterPro" id="IPR035897">
    <property type="entry name" value="Toll_tir_struct_dom_sf"/>
</dbReference>
<dbReference type="SUPFAM" id="SSF52200">
    <property type="entry name" value="Toll/Interleukin receptor TIR domain"/>
    <property type="match status" value="1"/>
</dbReference>
<dbReference type="Gene3D" id="3.40.50.300">
    <property type="entry name" value="P-loop containing nucleotide triphosphate hydrolases"/>
    <property type="match status" value="1"/>
</dbReference>
<gene>
    <name evidence="4" type="ORF">HID58_006735</name>
</gene>
<evidence type="ECO:0000256" key="1">
    <source>
        <dbReference type="ARBA" id="ARBA00022614"/>
    </source>
</evidence>
<dbReference type="SMART" id="SM00255">
    <property type="entry name" value="TIR"/>
    <property type="match status" value="1"/>
</dbReference>